<name>A0A814H8Q9_9BILA</name>
<evidence type="ECO:0000313" key="2">
    <source>
        <dbReference type="Proteomes" id="UP000663860"/>
    </source>
</evidence>
<organism evidence="1 2">
    <name type="scientific">Adineta steineri</name>
    <dbReference type="NCBI Taxonomy" id="433720"/>
    <lineage>
        <taxon>Eukaryota</taxon>
        <taxon>Metazoa</taxon>
        <taxon>Spiralia</taxon>
        <taxon>Gnathifera</taxon>
        <taxon>Rotifera</taxon>
        <taxon>Eurotatoria</taxon>
        <taxon>Bdelloidea</taxon>
        <taxon>Adinetida</taxon>
        <taxon>Adinetidae</taxon>
        <taxon>Adineta</taxon>
    </lineage>
</organism>
<reference evidence="1" key="1">
    <citation type="submission" date="2021-02" db="EMBL/GenBank/DDBJ databases">
        <authorList>
            <person name="Nowell W R."/>
        </authorList>
    </citation>
    <scope>NUCLEOTIDE SEQUENCE</scope>
</reference>
<sequence length="99" mass="9528">MFAASPCTTTTCGVNGDPKTSLVCTPSGTAEGYQCTACSYGAAPANAPCPASPCTTTTCGVNGDPKTSLVCTPSGTAEGYQCTACSYGAAPANAPCPGS</sequence>
<evidence type="ECO:0000313" key="1">
    <source>
        <dbReference type="EMBL" id="CAF1006857.1"/>
    </source>
</evidence>
<dbReference type="EMBL" id="CAJNOE010000170">
    <property type="protein sequence ID" value="CAF1006857.1"/>
    <property type="molecule type" value="Genomic_DNA"/>
</dbReference>
<gene>
    <name evidence="1" type="ORF">IZO911_LOCUS17955</name>
</gene>
<dbReference type="Proteomes" id="UP000663860">
    <property type="component" value="Unassembled WGS sequence"/>
</dbReference>
<dbReference type="AlphaFoldDB" id="A0A814H8Q9"/>
<accession>A0A814H8Q9</accession>
<comment type="caution">
    <text evidence="1">The sequence shown here is derived from an EMBL/GenBank/DDBJ whole genome shotgun (WGS) entry which is preliminary data.</text>
</comment>
<protein>
    <submittedName>
        <fullName evidence="1">Uncharacterized protein</fullName>
    </submittedName>
</protein>
<proteinExistence type="predicted"/>